<dbReference type="InterPro" id="IPR045063">
    <property type="entry name" value="Dynamin_N"/>
</dbReference>
<evidence type="ECO:0000256" key="4">
    <source>
        <dbReference type="ARBA" id="ARBA00023134"/>
    </source>
</evidence>
<dbReference type="InterPro" id="IPR027417">
    <property type="entry name" value="P-loop_NTPase"/>
</dbReference>
<dbReference type="Gene3D" id="3.40.50.300">
    <property type="entry name" value="P-loop containing nucleotide triphosphate hydrolases"/>
    <property type="match status" value="1"/>
</dbReference>
<dbReference type="GO" id="GO:0016020">
    <property type="term" value="C:membrane"/>
    <property type="evidence" value="ECO:0007669"/>
    <property type="project" value="UniProtKB-SubCell"/>
</dbReference>
<dbReference type="GO" id="GO:0003924">
    <property type="term" value="F:GTPase activity"/>
    <property type="evidence" value="ECO:0007669"/>
    <property type="project" value="InterPro"/>
</dbReference>
<dbReference type="InterPro" id="IPR027094">
    <property type="entry name" value="Mitofusin_fam"/>
</dbReference>
<evidence type="ECO:0000313" key="8">
    <source>
        <dbReference type="EMBL" id="SOH06161.1"/>
    </source>
</evidence>
<dbReference type="GO" id="GO:0005525">
    <property type="term" value="F:GTP binding"/>
    <property type="evidence" value="ECO:0007669"/>
    <property type="project" value="UniProtKB-KW"/>
</dbReference>
<keyword evidence="9" id="KW-1185">Reference proteome</keyword>
<dbReference type="EMBL" id="LT934425">
    <property type="protein sequence ID" value="SOH06161.1"/>
    <property type="molecule type" value="Genomic_DNA"/>
</dbReference>
<keyword evidence="6" id="KW-0175">Coiled coil</keyword>
<evidence type="ECO:0000313" key="9">
    <source>
        <dbReference type="Proteomes" id="UP000221734"/>
    </source>
</evidence>
<keyword evidence="2" id="KW-0547">Nucleotide-binding</keyword>
<feature type="coiled-coil region" evidence="6">
    <location>
        <begin position="332"/>
        <end position="374"/>
    </location>
</feature>
<evidence type="ECO:0000256" key="2">
    <source>
        <dbReference type="ARBA" id="ARBA00022741"/>
    </source>
</evidence>
<keyword evidence="4" id="KW-0342">GTP-binding</keyword>
<organism evidence="8 9">
    <name type="scientific">Kuenenia stuttgartiensis</name>
    <dbReference type="NCBI Taxonomy" id="174633"/>
    <lineage>
        <taxon>Bacteria</taxon>
        <taxon>Pseudomonadati</taxon>
        <taxon>Planctomycetota</taxon>
        <taxon>Candidatus Brocadiia</taxon>
        <taxon>Candidatus Brocadiales</taxon>
        <taxon>Candidatus Brocadiaceae</taxon>
        <taxon>Candidatus Kuenenia</taxon>
    </lineage>
</organism>
<dbReference type="AlphaFoldDB" id="A0A2C9CKH6"/>
<dbReference type="KEGG" id="kst:KSMBR1_3688"/>
<evidence type="ECO:0000256" key="6">
    <source>
        <dbReference type="SAM" id="Coils"/>
    </source>
</evidence>
<evidence type="ECO:0000256" key="3">
    <source>
        <dbReference type="ARBA" id="ARBA00022801"/>
    </source>
</evidence>
<name>A0A2C9CKH6_KUEST</name>
<evidence type="ECO:0000259" key="7">
    <source>
        <dbReference type="Pfam" id="PF00350"/>
    </source>
</evidence>
<sequence>MSLSYTLFRDKLTLEHYEQKKQAVLDLADIYLKDRPETKDVGFHAMKKNLEDSKYILAVVGEVKAGKSTFINALLKEEVLPSGVLQNTKAIIEIEKPKEDENGRKYIKVVWGNKDNEGKNVETIFESENKEDLNNELKKIAAVDTKYRDIPTTVIDGYLLNDIAEIPIEALEREGEYSSLTGKESLIKSYIEEYKDKSKIPVEIHFVYPLQYSFSDLVVVDSPGVNARGGIQRRTRESIYRANAIIFVRSLETPAEHTSFREFYREVIPDRPKETLFLVFTKAQDKDELDLKKDEIREDISEISEEKIIGVDSLCRLLQFELEKYKTPDELIDTYKKQKTELSEQLNKASNDTKKELREKIVVINNKLKILESIPFKENKKQYSDELKKMSNFDKMEEIIEKFSTQAPLQQLQEILESIKEGYKSQSEILKENIKLKGMKIEEPQKLEIKIKELMDALKEYEYDKGEFVRKLGYKYGGEQALYMDNIKKIKESVDNILLQDSEDKIFKECENIENMIRTVTDKVVEEISDEVLNYFNEKKVEFKEKYDITIPTVNVNTLKTAAMESSYDERDDYKDEKKTQLERKWYTLWVYRHTREYFEKVKTGTIKVFNNAKYLEKLKKELKDENWKRVDNLQKEHIKPIVNKYCESVIRETDNLIEERKKSLNELLEESKTNDRHIKDIKKLKKKLEDIGSDKEGEEKGKLKEVKNQISIISGKGETLK</sequence>
<keyword evidence="5" id="KW-0472">Membrane</keyword>
<feature type="domain" description="Dynamin N-terminal" evidence="7">
    <location>
        <begin position="57"/>
        <end position="282"/>
    </location>
</feature>
<dbReference type="Pfam" id="PF00350">
    <property type="entry name" value="Dynamin_N"/>
    <property type="match status" value="1"/>
</dbReference>
<evidence type="ECO:0000256" key="5">
    <source>
        <dbReference type="ARBA" id="ARBA00023136"/>
    </source>
</evidence>
<reference evidence="9" key="1">
    <citation type="submission" date="2017-10" db="EMBL/GenBank/DDBJ databases">
        <authorList>
            <person name="Frank J."/>
        </authorList>
    </citation>
    <scope>NUCLEOTIDE SEQUENCE [LARGE SCALE GENOMIC DNA]</scope>
</reference>
<dbReference type="SUPFAM" id="SSF52540">
    <property type="entry name" value="P-loop containing nucleoside triphosphate hydrolases"/>
    <property type="match status" value="1"/>
</dbReference>
<gene>
    <name evidence="8" type="ORF">KSMBR1_3688</name>
</gene>
<dbReference type="PANTHER" id="PTHR10465:SF0">
    <property type="entry name" value="SARCALUMENIN"/>
    <property type="match status" value="1"/>
</dbReference>
<dbReference type="RefSeq" id="WP_099326641.1">
    <property type="nucleotide sequence ID" value="NZ_LT934425.1"/>
</dbReference>
<evidence type="ECO:0000256" key="1">
    <source>
        <dbReference type="ARBA" id="ARBA00004370"/>
    </source>
</evidence>
<comment type="subcellular location">
    <subcellularLocation>
        <location evidence="1">Membrane</location>
    </subcellularLocation>
</comment>
<proteinExistence type="predicted"/>
<dbReference type="PANTHER" id="PTHR10465">
    <property type="entry name" value="TRANSMEMBRANE GTPASE FZO1"/>
    <property type="match status" value="1"/>
</dbReference>
<protein>
    <recommendedName>
        <fullName evidence="7">Dynamin N-terminal domain-containing protein</fullName>
    </recommendedName>
</protein>
<accession>A0A2C9CKH6</accession>
<dbReference type="OrthoDB" id="238366at2"/>
<keyword evidence="3" id="KW-0378">Hydrolase</keyword>
<dbReference type="Proteomes" id="UP000221734">
    <property type="component" value="Chromosome Kuenenia_stuttgartiensis_MBR1"/>
</dbReference>